<dbReference type="AlphaFoldDB" id="A0A7T6AQT8"/>
<keyword evidence="3" id="KW-1185">Reference proteome</keyword>
<evidence type="ECO:0000313" key="2">
    <source>
        <dbReference type="EMBL" id="QQG65808.1"/>
    </source>
</evidence>
<evidence type="ECO:0008006" key="4">
    <source>
        <dbReference type="Google" id="ProtNLM"/>
    </source>
</evidence>
<protein>
    <recommendedName>
        <fullName evidence="4">Tetratricopeptide repeat protein</fullName>
    </recommendedName>
</protein>
<dbReference type="RefSeq" id="WP_199261317.1">
    <property type="nucleotide sequence ID" value="NZ_CP054140.1"/>
</dbReference>
<evidence type="ECO:0000313" key="3">
    <source>
        <dbReference type="Proteomes" id="UP000596092"/>
    </source>
</evidence>
<accession>A0A7T6AQT8</accession>
<dbReference type="KEGG" id="dog:HP555_07995"/>
<feature type="region of interest" description="Disordered" evidence="1">
    <location>
        <begin position="538"/>
        <end position="568"/>
    </location>
</feature>
<sequence length="568" mass="62303">MKHASCLIPLRLVIAIGTCVLVLAGCAMDGGVVDPYDARARREAAGQQTGAGRTEAEAAQRDVLTPVMSSINSRIRASEKKIEEWKDIEQKTASMSLPQEKLNRIDECRSHLQHILLEYTSLKKQLQEETQVEAAQVFAGTSLLRLNQQDIEYLESGCVKFLTELKAAGQPMVIQPDPQIKAAYENHDYDQVINLYSRIAATPGQVMAAETTYQYGQALLKNYQEVEAKRVFSDLLSGIRSQKGQGELQLYLLQKVADVNFSLESFDEARKQYEELIQLSIEKGASRDEWAGLQLAALQSSALMAPEFKEYIVLLKRHLAFVPKRDGYSVAELADKFLLAYPASTLTANVNLIKRSTREQLDAWLSQGVRRVENQVEERKAADLPVVPDGQGTTAPAPQEKPFIGAAGSAASTPVVDGGGEKNLQEEYDRGVAHLQAREYDKAIECFNRLQHTALEAQARPHMQEASRLAVQDARQKAAELFVRAANSRDTDEKRKLLLSSRDLLQGALVKYPQSGLTDRVQKNLVRIEAELQAVGTGLTPRPVTSGGAYVPSSSGTGGGGGTPPASL</sequence>
<feature type="compositionally biased region" description="Gly residues" evidence="1">
    <location>
        <begin position="556"/>
        <end position="568"/>
    </location>
</feature>
<dbReference type="EMBL" id="CP054140">
    <property type="protein sequence ID" value="QQG65808.1"/>
    <property type="molecule type" value="Genomic_DNA"/>
</dbReference>
<reference evidence="2 3" key="1">
    <citation type="submission" date="2020-05" db="EMBL/GenBank/DDBJ databases">
        <title>Complete genome of Desulfobulbus oligotrophicus.</title>
        <authorList>
            <person name="Podar M."/>
        </authorList>
    </citation>
    <scope>NUCLEOTIDE SEQUENCE [LARGE SCALE GENOMIC DNA]</scope>
    <source>
        <strain evidence="2 3">Prop6</strain>
    </source>
</reference>
<name>A0A7T6AQT8_9BACT</name>
<evidence type="ECO:0000256" key="1">
    <source>
        <dbReference type="SAM" id="MobiDB-lite"/>
    </source>
</evidence>
<organism evidence="2 3">
    <name type="scientific">Desulfobulbus oligotrophicus</name>
    <dbReference type="NCBI Taxonomy" id="1909699"/>
    <lineage>
        <taxon>Bacteria</taxon>
        <taxon>Pseudomonadati</taxon>
        <taxon>Thermodesulfobacteriota</taxon>
        <taxon>Desulfobulbia</taxon>
        <taxon>Desulfobulbales</taxon>
        <taxon>Desulfobulbaceae</taxon>
        <taxon>Desulfobulbus</taxon>
    </lineage>
</organism>
<proteinExistence type="predicted"/>
<dbReference type="PROSITE" id="PS51257">
    <property type="entry name" value="PROKAR_LIPOPROTEIN"/>
    <property type="match status" value="1"/>
</dbReference>
<gene>
    <name evidence="2" type="ORF">HP555_07995</name>
</gene>
<dbReference type="Proteomes" id="UP000596092">
    <property type="component" value="Chromosome"/>
</dbReference>